<dbReference type="EMBL" id="UATH01000001">
    <property type="protein sequence ID" value="SPY08075.1"/>
    <property type="molecule type" value="Genomic_DNA"/>
</dbReference>
<evidence type="ECO:0000313" key="1">
    <source>
        <dbReference type="EMBL" id="SPY08075.1"/>
    </source>
</evidence>
<proteinExistence type="predicted"/>
<reference evidence="1 2" key="1">
    <citation type="submission" date="2018-06" db="EMBL/GenBank/DDBJ databases">
        <authorList>
            <consortium name="Pathogen Informatics"/>
            <person name="Doyle S."/>
        </authorList>
    </citation>
    <scope>NUCLEOTIDE SEQUENCE [LARGE SCALE GENOMIC DNA]</scope>
    <source>
        <strain evidence="1 2">NCTC11009</strain>
    </source>
</reference>
<name>A0A2X1WMW8_9BURK</name>
<gene>
    <name evidence="1" type="ORF">NCTC11009_01292</name>
</gene>
<sequence>MTVRRQDRGKRAEKMVHNYLQSLSERVAEFDYERLPDARSAMGRFKSMVGDFAWFYPGRHGVIEVKETQHDYRLAKDKLPQLARLKKRVLAGGTCLILVYHSTANVWRCLDAAKLPLIERGSWDLREMPTFSKVSDIEIVKDK</sequence>
<dbReference type="InterPro" id="IPR011856">
    <property type="entry name" value="tRNA_endonuc-like_dom_sf"/>
</dbReference>
<dbReference type="AlphaFoldDB" id="A0A2X1WMW8"/>
<organism evidence="1 2">
    <name type="scientific">Oligella urethralis</name>
    <dbReference type="NCBI Taxonomy" id="90245"/>
    <lineage>
        <taxon>Bacteria</taxon>
        <taxon>Pseudomonadati</taxon>
        <taxon>Pseudomonadota</taxon>
        <taxon>Betaproteobacteria</taxon>
        <taxon>Burkholderiales</taxon>
        <taxon>Alcaligenaceae</taxon>
        <taxon>Oligella</taxon>
    </lineage>
</organism>
<dbReference type="Gene3D" id="3.40.1350.10">
    <property type="match status" value="1"/>
</dbReference>
<dbReference type="GO" id="GO:0003676">
    <property type="term" value="F:nucleic acid binding"/>
    <property type="evidence" value="ECO:0007669"/>
    <property type="project" value="InterPro"/>
</dbReference>
<evidence type="ECO:0000313" key="2">
    <source>
        <dbReference type="Proteomes" id="UP000250242"/>
    </source>
</evidence>
<dbReference type="RefSeq" id="WP_048769070.1">
    <property type="nucleotide sequence ID" value="NZ_UATH01000001.1"/>
</dbReference>
<protein>
    <submittedName>
        <fullName evidence="1">Uncharacterized protein</fullName>
    </submittedName>
</protein>
<dbReference type="Proteomes" id="UP000250242">
    <property type="component" value="Unassembled WGS sequence"/>
</dbReference>
<accession>A0A2X1WMW8</accession>